<name>A0A4R5VML0_9BACI</name>
<dbReference type="NCBIfam" id="TIGR01728">
    <property type="entry name" value="SsuA_fam"/>
    <property type="match status" value="1"/>
</dbReference>
<dbReference type="RefSeq" id="WP_133336961.1">
    <property type="nucleotide sequence ID" value="NZ_SMYO01000009.1"/>
</dbReference>
<evidence type="ECO:0000313" key="11">
    <source>
        <dbReference type="Proteomes" id="UP000295132"/>
    </source>
</evidence>
<dbReference type="Gene3D" id="3.40.190.10">
    <property type="entry name" value="Periplasmic binding protein-like II"/>
    <property type="match status" value="2"/>
</dbReference>
<evidence type="ECO:0000256" key="1">
    <source>
        <dbReference type="ARBA" id="ARBA00004418"/>
    </source>
</evidence>
<dbReference type="Pfam" id="PF09084">
    <property type="entry name" value="NMT1"/>
    <property type="match status" value="1"/>
</dbReference>
<dbReference type="InterPro" id="IPR010067">
    <property type="entry name" value="ABC_SsuA_sub-bd"/>
</dbReference>
<feature type="domain" description="Solute-binding protein family 3/N-terminal" evidence="9">
    <location>
        <begin position="41"/>
        <end position="263"/>
    </location>
</feature>
<dbReference type="PANTHER" id="PTHR30024:SF42">
    <property type="entry name" value="ALIPHATIC SULFONATES-BINDING PROTEIN-RELATED"/>
    <property type="match status" value="1"/>
</dbReference>
<evidence type="ECO:0000313" key="10">
    <source>
        <dbReference type="EMBL" id="TDK59374.1"/>
    </source>
</evidence>
<dbReference type="PANTHER" id="PTHR30024">
    <property type="entry name" value="ALIPHATIC SULFONATES-BINDING PROTEIN-RELATED"/>
    <property type="match status" value="1"/>
</dbReference>
<dbReference type="InterPro" id="IPR001638">
    <property type="entry name" value="Solute-binding_3/MltF_N"/>
</dbReference>
<dbReference type="CDD" id="cd01008">
    <property type="entry name" value="PBP2_NrtA_SsuA_CpmA_like"/>
    <property type="match status" value="1"/>
</dbReference>
<keyword evidence="4" id="KW-0732">Signal</keyword>
<evidence type="ECO:0000256" key="8">
    <source>
        <dbReference type="ARBA" id="ARBA00070228"/>
    </source>
</evidence>
<dbReference type="InterPro" id="IPR015168">
    <property type="entry name" value="SsuA/THI5"/>
</dbReference>
<protein>
    <recommendedName>
        <fullName evidence="8">Putative aliphatic sulfonates-binding protein</fullName>
    </recommendedName>
</protein>
<keyword evidence="6" id="KW-0449">Lipoprotein</keyword>
<dbReference type="PROSITE" id="PS51257">
    <property type="entry name" value="PROKAR_LIPOPROTEIN"/>
    <property type="match status" value="1"/>
</dbReference>
<dbReference type="AlphaFoldDB" id="A0A4R5VML0"/>
<dbReference type="SMART" id="SM00062">
    <property type="entry name" value="PBPb"/>
    <property type="match status" value="1"/>
</dbReference>
<dbReference type="FunFam" id="3.40.190.10:FF:000050">
    <property type="entry name" value="Sulfonate ABC transporter substrate-binding protein"/>
    <property type="match status" value="1"/>
</dbReference>
<dbReference type="GO" id="GO:0042626">
    <property type="term" value="F:ATPase-coupled transmembrane transporter activity"/>
    <property type="evidence" value="ECO:0007669"/>
    <property type="project" value="InterPro"/>
</dbReference>
<gene>
    <name evidence="10" type="ORF">E2K98_19245</name>
</gene>
<dbReference type="Proteomes" id="UP000295132">
    <property type="component" value="Unassembled WGS sequence"/>
</dbReference>
<dbReference type="GO" id="GO:0016020">
    <property type="term" value="C:membrane"/>
    <property type="evidence" value="ECO:0007669"/>
    <property type="project" value="InterPro"/>
</dbReference>
<evidence type="ECO:0000256" key="5">
    <source>
        <dbReference type="ARBA" id="ARBA00023139"/>
    </source>
</evidence>
<dbReference type="EMBL" id="SMYO01000009">
    <property type="protein sequence ID" value="TDK59374.1"/>
    <property type="molecule type" value="Genomic_DNA"/>
</dbReference>
<evidence type="ECO:0000259" key="9">
    <source>
        <dbReference type="SMART" id="SM00062"/>
    </source>
</evidence>
<organism evidence="10 11">
    <name type="scientific">Bacillus salipaludis</name>
    <dbReference type="NCBI Taxonomy" id="2547811"/>
    <lineage>
        <taxon>Bacteria</taxon>
        <taxon>Bacillati</taxon>
        <taxon>Bacillota</taxon>
        <taxon>Bacilli</taxon>
        <taxon>Bacillales</taxon>
        <taxon>Bacillaceae</taxon>
        <taxon>Bacillus</taxon>
    </lineage>
</organism>
<evidence type="ECO:0000256" key="6">
    <source>
        <dbReference type="ARBA" id="ARBA00023288"/>
    </source>
</evidence>
<keyword evidence="3" id="KW-0813">Transport</keyword>
<comment type="caution">
    <text evidence="10">The sequence shown here is derived from an EMBL/GenBank/DDBJ whole genome shotgun (WGS) entry which is preliminary data.</text>
</comment>
<accession>A0A4R5VML0</accession>
<dbReference type="SUPFAM" id="SSF53850">
    <property type="entry name" value="Periplasmic binding protein-like II"/>
    <property type="match status" value="1"/>
</dbReference>
<proteinExistence type="inferred from homology"/>
<evidence type="ECO:0000256" key="4">
    <source>
        <dbReference type="ARBA" id="ARBA00022729"/>
    </source>
</evidence>
<evidence type="ECO:0000256" key="2">
    <source>
        <dbReference type="ARBA" id="ARBA00010742"/>
    </source>
</evidence>
<evidence type="ECO:0000256" key="7">
    <source>
        <dbReference type="ARBA" id="ARBA00055538"/>
    </source>
</evidence>
<keyword evidence="5" id="KW-0564">Palmitate</keyword>
<evidence type="ECO:0000256" key="3">
    <source>
        <dbReference type="ARBA" id="ARBA00022448"/>
    </source>
</evidence>
<reference evidence="10 11" key="1">
    <citation type="submission" date="2019-03" db="EMBL/GenBank/DDBJ databases">
        <title>Bacillus niacini sp. nov. a Nicotinate-Metabolizing Mesophile Isolated from Soil.</title>
        <authorList>
            <person name="Zhang G."/>
        </authorList>
    </citation>
    <scope>NUCLEOTIDE SEQUENCE [LARGE SCALE GENOMIC DNA]</scope>
    <source>
        <strain evidence="10 11">WN066</strain>
    </source>
</reference>
<dbReference type="GO" id="GO:0042597">
    <property type="term" value="C:periplasmic space"/>
    <property type="evidence" value="ECO:0007669"/>
    <property type="project" value="UniProtKB-SubCell"/>
</dbReference>
<comment type="function">
    <text evidence="7">Part of a binding-protein-dependent transport system for aliphatic sulfonates. Putative binding protein.</text>
</comment>
<sequence length="331" mass="36479">MEKYRKHVFGFVLTILIIFLLAGCSSSIGKTNAQNKNEPVEVNIALNGKMGPLAIAREKGWFEEEFKALNAKVKWSEFTSGPPLLESLASNRVDLSFLGDGALIAGIDKNLPFEVIGQTGTGESNVRILVQKNGDIKNVNDLKGKTVGVPLGTTAQVYLIKALKANGLTINDVKLINLQPDDAQAAFQSKKLDAWAAWNPYYLNNVENGNAVALDVNKKIFAPGAIIARNDFAKEHPDLVQAYLRVYKKAADWQIANPNEASKIYSAQTKLPADLIYKIITAEKPSIFFTEESINAQQESINTLAAAGYIKKSFNYKDQIHNEFIDKAFKK</sequence>
<comment type="similarity">
    <text evidence="2">Belongs to the bacterial solute-binding protein SsuA/TauA family.</text>
</comment>
<comment type="subcellular location">
    <subcellularLocation>
        <location evidence="1">Periplasm</location>
    </subcellularLocation>
</comment>